<feature type="transmembrane region" description="Helical" evidence="6">
    <location>
        <begin position="83"/>
        <end position="101"/>
    </location>
</feature>
<sequence>MANEYRMSLSYPNPSLGQMASLEDRGSQNGASSKPTVVASTPPVKGLTCRRLLVGLLFSSLDTSIVSTSLVTISHELNDFANAPWIVLAYLLTYMGFAVCISKLSDIYGRRNMLVLSWIIFMGFSMGCATSKDMTALIVCRAFQGIGASGLYSLTQIGLVEIGPAHRPSLIGAMIGATLAVAFVLGPLLGGIIAQLSDWRWLFHMNIPCGLVTILAITNFWPQEDVAHLLSWKAFTRIDFIGGATLLCSSGFLVFAVQQAGSQTFAWNSPEIICTFVLSGVSLILFVWWEVHLESKRFRNVEPIFPMRLMTRRVYVAGLVVTFLTGIPYISLSIVIPERFQIVDGERVLMAGVHIIPLLGACAVGSFLGGALSSRRNNTSYTLVGASCLQLLGVGLMTTIAGTHTSEAAQYGYQAIFGLGVGLSFSAATIMTNILAAEPSVRASAQGAVAQARVLGGCIGLSICTVLFNVHVNRHLGNDLTAEQLDKLHRSPLSGLQLPDDLRDLVKAVYVGAFGEEIQVMGLACAVMVVVSLFTLERHPTPLTQLTAPAPAVKDETSSFRRGSDSETEINTISSTRQTV</sequence>
<dbReference type="Gene3D" id="1.20.1250.20">
    <property type="entry name" value="MFS general substrate transporter like domains"/>
    <property type="match status" value="1"/>
</dbReference>
<evidence type="ECO:0000256" key="2">
    <source>
        <dbReference type="ARBA" id="ARBA00022692"/>
    </source>
</evidence>
<dbReference type="InterPro" id="IPR036259">
    <property type="entry name" value="MFS_trans_sf"/>
</dbReference>
<evidence type="ECO:0000259" key="7">
    <source>
        <dbReference type="PROSITE" id="PS50850"/>
    </source>
</evidence>
<dbReference type="PROSITE" id="PS00216">
    <property type="entry name" value="SUGAR_TRANSPORT_1"/>
    <property type="match status" value="1"/>
</dbReference>
<feature type="compositionally biased region" description="Basic and acidic residues" evidence="5">
    <location>
        <begin position="553"/>
        <end position="565"/>
    </location>
</feature>
<keyword evidence="9" id="KW-1185">Reference proteome</keyword>
<dbReference type="Pfam" id="PF07690">
    <property type="entry name" value="MFS_1"/>
    <property type="match status" value="1"/>
</dbReference>
<dbReference type="AlphaFoldDB" id="A0A2K3QC22"/>
<dbReference type="InterPro" id="IPR011701">
    <property type="entry name" value="MFS"/>
</dbReference>
<feature type="transmembrane region" description="Helical" evidence="6">
    <location>
        <begin position="518"/>
        <end position="536"/>
    </location>
</feature>
<reference evidence="8 9" key="1">
    <citation type="submission" date="2017-08" db="EMBL/GenBank/DDBJ databases">
        <title>Harnessing the power of phylogenomics to disentangle the directionality and signatures of interkingdom host jumping in the parasitic fungal genus Tolypocladium.</title>
        <authorList>
            <person name="Quandt C.A."/>
            <person name="Patterson W."/>
            <person name="Spatafora J.W."/>
        </authorList>
    </citation>
    <scope>NUCLEOTIDE SEQUENCE [LARGE SCALE GENOMIC DNA]</scope>
    <source>
        <strain evidence="8 9">CBS 113982</strain>
    </source>
</reference>
<dbReference type="InterPro" id="IPR020846">
    <property type="entry name" value="MFS_dom"/>
</dbReference>
<feature type="domain" description="Major facilitator superfamily (MFS) profile" evidence="7">
    <location>
        <begin position="48"/>
        <end position="540"/>
    </location>
</feature>
<dbReference type="Proteomes" id="UP000236621">
    <property type="component" value="Unassembled WGS sequence"/>
</dbReference>
<evidence type="ECO:0000256" key="5">
    <source>
        <dbReference type="SAM" id="MobiDB-lite"/>
    </source>
</evidence>
<dbReference type="GO" id="GO:0005886">
    <property type="term" value="C:plasma membrane"/>
    <property type="evidence" value="ECO:0007669"/>
    <property type="project" value="TreeGrafter"/>
</dbReference>
<dbReference type="GO" id="GO:0022857">
    <property type="term" value="F:transmembrane transporter activity"/>
    <property type="evidence" value="ECO:0007669"/>
    <property type="project" value="InterPro"/>
</dbReference>
<feature type="transmembrane region" description="Helical" evidence="6">
    <location>
        <begin position="52"/>
        <end position="71"/>
    </location>
</feature>
<evidence type="ECO:0000256" key="6">
    <source>
        <dbReference type="SAM" id="Phobius"/>
    </source>
</evidence>
<comment type="caution">
    <text evidence="8">The sequence shown here is derived from an EMBL/GenBank/DDBJ whole genome shotgun (WGS) entry which is preliminary data.</text>
</comment>
<accession>A0A2K3QC22</accession>
<feature type="transmembrane region" description="Helical" evidence="6">
    <location>
        <begin position="234"/>
        <end position="257"/>
    </location>
</feature>
<feature type="transmembrane region" description="Helical" evidence="6">
    <location>
        <begin position="201"/>
        <end position="222"/>
    </location>
</feature>
<keyword evidence="4 6" id="KW-0472">Membrane</keyword>
<feature type="region of interest" description="Disordered" evidence="5">
    <location>
        <begin position="548"/>
        <end position="580"/>
    </location>
</feature>
<dbReference type="OrthoDB" id="440553at2759"/>
<evidence type="ECO:0000256" key="1">
    <source>
        <dbReference type="ARBA" id="ARBA00004141"/>
    </source>
</evidence>
<comment type="subcellular location">
    <subcellularLocation>
        <location evidence="1">Membrane</location>
        <topology evidence="1">Multi-pass membrane protein</topology>
    </subcellularLocation>
</comment>
<keyword evidence="2 6" id="KW-0812">Transmembrane</keyword>
<dbReference type="PRINTS" id="PR01036">
    <property type="entry name" value="TCRTETB"/>
</dbReference>
<feature type="transmembrane region" description="Helical" evidence="6">
    <location>
        <begin position="381"/>
        <end position="401"/>
    </location>
</feature>
<feature type="transmembrane region" description="Helical" evidence="6">
    <location>
        <begin position="413"/>
        <end position="436"/>
    </location>
</feature>
<dbReference type="PANTHER" id="PTHR23501:SF43">
    <property type="entry name" value="MULTIDRUG TRANSPORTER, PUTATIVE (AFU_ORTHOLOGUE AFUA_6G03040)-RELATED"/>
    <property type="match status" value="1"/>
</dbReference>
<dbReference type="STRING" id="45235.A0A2K3QC22"/>
<gene>
    <name evidence="8" type="ORF">TCAP_04977</name>
</gene>
<feature type="transmembrane region" description="Helical" evidence="6">
    <location>
        <begin position="348"/>
        <end position="369"/>
    </location>
</feature>
<evidence type="ECO:0000256" key="3">
    <source>
        <dbReference type="ARBA" id="ARBA00022989"/>
    </source>
</evidence>
<organism evidence="8 9">
    <name type="scientific">Tolypocladium capitatum</name>
    <dbReference type="NCBI Taxonomy" id="45235"/>
    <lineage>
        <taxon>Eukaryota</taxon>
        <taxon>Fungi</taxon>
        <taxon>Dikarya</taxon>
        <taxon>Ascomycota</taxon>
        <taxon>Pezizomycotina</taxon>
        <taxon>Sordariomycetes</taxon>
        <taxon>Hypocreomycetidae</taxon>
        <taxon>Hypocreales</taxon>
        <taxon>Ophiocordycipitaceae</taxon>
        <taxon>Tolypocladium</taxon>
    </lineage>
</organism>
<keyword evidence="3 6" id="KW-1133">Transmembrane helix</keyword>
<proteinExistence type="predicted"/>
<dbReference type="SUPFAM" id="SSF103473">
    <property type="entry name" value="MFS general substrate transporter"/>
    <property type="match status" value="1"/>
</dbReference>
<feature type="transmembrane region" description="Helical" evidence="6">
    <location>
        <begin position="171"/>
        <end position="195"/>
    </location>
</feature>
<dbReference type="PROSITE" id="PS50850">
    <property type="entry name" value="MFS"/>
    <property type="match status" value="1"/>
</dbReference>
<feature type="transmembrane region" description="Helical" evidence="6">
    <location>
        <begin position="136"/>
        <end position="159"/>
    </location>
</feature>
<evidence type="ECO:0000313" key="9">
    <source>
        <dbReference type="Proteomes" id="UP000236621"/>
    </source>
</evidence>
<dbReference type="InterPro" id="IPR005829">
    <property type="entry name" value="Sugar_transporter_CS"/>
</dbReference>
<protein>
    <submittedName>
        <fullName evidence="8">MFS-type transporter</fullName>
    </submittedName>
</protein>
<feature type="compositionally biased region" description="Polar residues" evidence="5">
    <location>
        <begin position="569"/>
        <end position="580"/>
    </location>
</feature>
<evidence type="ECO:0000313" key="8">
    <source>
        <dbReference type="EMBL" id="PNY25087.1"/>
    </source>
</evidence>
<dbReference type="PANTHER" id="PTHR23501">
    <property type="entry name" value="MAJOR FACILITATOR SUPERFAMILY"/>
    <property type="match status" value="1"/>
</dbReference>
<evidence type="ECO:0000256" key="4">
    <source>
        <dbReference type="ARBA" id="ARBA00023136"/>
    </source>
</evidence>
<name>A0A2K3QC22_9HYPO</name>
<dbReference type="EMBL" id="NRSZ01000810">
    <property type="protein sequence ID" value="PNY25087.1"/>
    <property type="molecule type" value="Genomic_DNA"/>
</dbReference>
<feature type="transmembrane region" description="Helical" evidence="6">
    <location>
        <begin position="269"/>
        <end position="289"/>
    </location>
</feature>
<feature type="transmembrane region" description="Helical" evidence="6">
    <location>
        <begin position="113"/>
        <end position="130"/>
    </location>
</feature>
<dbReference type="Gene3D" id="1.20.1720.10">
    <property type="entry name" value="Multidrug resistance protein D"/>
    <property type="match status" value="1"/>
</dbReference>
<feature type="transmembrane region" description="Helical" evidence="6">
    <location>
        <begin position="448"/>
        <end position="470"/>
    </location>
</feature>
<feature type="transmembrane region" description="Helical" evidence="6">
    <location>
        <begin position="314"/>
        <end position="336"/>
    </location>
</feature>